<evidence type="ECO:0000313" key="7">
    <source>
        <dbReference type="Proteomes" id="UP000502996"/>
    </source>
</evidence>
<evidence type="ECO:0000313" key="6">
    <source>
        <dbReference type="EMBL" id="QIG44798.1"/>
    </source>
</evidence>
<proteinExistence type="inferred from homology"/>
<gene>
    <name evidence="6" type="ORF">G5V58_20240</name>
</gene>
<accession>A0A6G6WHJ6</accession>
<evidence type="ECO:0000256" key="4">
    <source>
        <dbReference type="ARBA" id="ARBA00022679"/>
    </source>
</evidence>
<feature type="domain" description="Glycosyltransferase 2-like" evidence="5">
    <location>
        <begin position="9"/>
        <end position="131"/>
    </location>
</feature>
<sequence>MAEPRVLLVITAYNGEAFIARTLDSALQIDPGDAELDVVVLDDCSPAPGFSGRLAAMCEARGIGYYRSPRNLGIPRNVSLGMLTAVEEGYDHVIISNSDVVYPRNLLSQLLRAVAMDGVGSVTAWSNNVSMYSLQNADPDRHLADQDRVDWLSETLAAHYDDAVMDIPAGISFCMIVPTPVVRDVGVMDPVFGRGYCEETDWSLRSLAAGYRIGLAPGTFVYHAGRGSSLEAGLVTRDHTSVPENEDIIDLRYPLFRGQVGGFAASGILAEAQLYGVDAVMRRAGAESGYTIDAGWLPPSEAGPDLVRCTIAPDGMDGTVSMEHLGFQHVLEDVDAFSVGAALQEFFGGRAPSAVNLRDRGALSTSLQSEFATLSQRHGNYPSRV</sequence>
<comment type="similarity">
    <text evidence="2">Belongs to the glycosyltransferase 2 family.</text>
</comment>
<keyword evidence="4 6" id="KW-0808">Transferase</keyword>
<dbReference type="EMBL" id="CP049257">
    <property type="protein sequence ID" value="QIG44798.1"/>
    <property type="molecule type" value="Genomic_DNA"/>
</dbReference>
<reference evidence="6 7" key="1">
    <citation type="submission" date="2020-02" db="EMBL/GenBank/DDBJ databases">
        <title>Full genome sequence of Nocardioides sp. R-3366.</title>
        <authorList>
            <person name="Im W.-T."/>
        </authorList>
    </citation>
    <scope>NUCLEOTIDE SEQUENCE [LARGE SCALE GENOMIC DNA]</scope>
    <source>
        <strain evidence="6 7">R-3366</strain>
    </source>
</reference>
<dbReference type="GO" id="GO:0016757">
    <property type="term" value="F:glycosyltransferase activity"/>
    <property type="evidence" value="ECO:0007669"/>
    <property type="project" value="UniProtKB-KW"/>
</dbReference>
<name>A0A6G6WHJ6_9ACTN</name>
<comment type="pathway">
    <text evidence="1">Cell wall biogenesis; cell wall polysaccharide biosynthesis.</text>
</comment>
<evidence type="ECO:0000256" key="3">
    <source>
        <dbReference type="ARBA" id="ARBA00022676"/>
    </source>
</evidence>
<dbReference type="KEGG" id="nano:G5V58_20240"/>
<dbReference type="AlphaFoldDB" id="A0A6G6WHJ6"/>
<keyword evidence="7" id="KW-1185">Reference proteome</keyword>
<evidence type="ECO:0000256" key="1">
    <source>
        <dbReference type="ARBA" id="ARBA00004776"/>
    </source>
</evidence>
<dbReference type="PANTHER" id="PTHR43179:SF12">
    <property type="entry name" value="GALACTOFURANOSYLTRANSFERASE GLFT2"/>
    <property type="match status" value="1"/>
</dbReference>
<dbReference type="RefSeq" id="WP_165236699.1">
    <property type="nucleotide sequence ID" value="NZ_CP049257.1"/>
</dbReference>
<evidence type="ECO:0000259" key="5">
    <source>
        <dbReference type="Pfam" id="PF00535"/>
    </source>
</evidence>
<dbReference type="PANTHER" id="PTHR43179">
    <property type="entry name" value="RHAMNOSYLTRANSFERASE WBBL"/>
    <property type="match status" value="1"/>
</dbReference>
<dbReference type="InterPro" id="IPR029044">
    <property type="entry name" value="Nucleotide-diphossugar_trans"/>
</dbReference>
<dbReference type="Proteomes" id="UP000502996">
    <property type="component" value="Chromosome"/>
</dbReference>
<dbReference type="Gene3D" id="3.90.550.10">
    <property type="entry name" value="Spore Coat Polysaccharide Biosynthesis Protein SpsA, Chain A"/>
    <property type="match status" value="1"/>
</dbReference>
<protein>
    <submittedName>
        <fullName evidence="6">Glycosyltransferase family 2 protein</fullName>
    </submittedName>
</protein>
<dbReference type="Pfam" id="PF00535">
    <property type="entry name" value="Glycos_transf_2"/>
    <property type="match status" value="1"/>
</dbReference>
<dbReference type="InterPro" id="IPR001173">
    <property type="entry name" value="Glyco_trans_2-like"/>
</dbReference>
<organism evidence="6 7">
    <name type="scientific">Nocardioides anomalus</name>
    <dbReference type="NCBI Taxonomy" id="2712223"/>
    <lineage>
        <taxon>Bacteria</taxon>
        <taxon>Bacillati</taxon>
        <taxon>Actinomycetota</taxon>
        <taxon>Actinomycetes</taxon>
        <taxon>Propionibacteriales</taxon>
        <taxon>Nocardioidaceae</taxon>
        <taxon>Nocardioides</taxon>
    </lineage>
</organism>
<dbReference type="SUPFAM" id="SSF53448">
    <property type="entry name" value="Nucleotide-diphospho-sugar transferases"/>
    <property type="match status" value="1"/>
</dbReference>
<keyword evidence="3" id="KW-0328">Glycosyltransferase</keyword>
<evidence type="ECO:0000256" key="2">
    <source>
        <dbReference type="ARBA" id="ARBA00006739"/>
    </source>
</evidence>